<feature type="compositionally biased region" description="Acidic residues" evidence="7">
    <location>
        <begin position="217"/>
        <end position="227"/>
    </location>
</feature>
<keyword evidence="3 6" id="KW-0863">Zinc-finger</keyword>
<feature type="compositionally biased region" description="Gly residues" evidence="7">
    <location>
        <begin position="2566"/>
        <end position="2583"/>
    </location>
</feature>
<feature type="region of interest" description="Disordered" evidence="7">
    <location>
        <begin position="1688"/>
        <end position="1708"/>
    </location>
</feature>
<feature type="compositionally biased region" description="Gly residues" evidence="7">
    <location>
        <begin position="838"/>
        <end position="847"/>
    </location>
</feature>
<gene>
    <name evidence="9" type="ORF">HYH03_018991</name>
</gene>
<protein>
    <recommendedName>
        <fullName evidence="8">PHD-type domain-containing protein</fullName>
    </recommendedName>
</protein>
<feature type="region of interest" description="Disordered" evidence="7">
    <location>
        <begin position="196"/>
        <end position="291"/>
    </location>
</feature>
<accession>A0A835XEX9</accession>
<feature type="region of interest" description="Disordered" evidence="7">
    <location>
        <begin position="668"/>
        <end position="707"/>
    </location>
</feature>
<dbReference type="InterPro" id="IPR052583">
    <property type="entry name" value="ATP-helicase/E3_Ub-Ligase"/>
</dbReference>
<dbReference type="Pfam" id="PF00271">
    <property type="entry name" value="Helicase_C"/>
    <property type="match status" value="1"/>
</dbReference>
<feature type="region of interest" description="Disordered" evidence="7">
    <location>
        <begin position="344"/>
        <end position="476"/>
    </location>
</feature>
<feature type="compositionally biased region" description="Gly residues" evidence="7">
    <location>
        <begin position="1032"/>
        <end position="1052"/>
    </location>
</feature>
<dbReference type="SMART" id="SM00487">
    <property type="entry name" value="DEXDc"/>
    <property type="match status" value="1"/>
</dbReference>
<feature type="region of interest" description="Disordered" evidence="7">
    <location>
        <begin position="1358"/>
        <end position="1380"/>
    </location>
</feature>
<dbReference type="CDD" id="cd18793">
    <property type="entry name" value="SF2_C_SNF"/>
    <property type="match status" value="1"/>
</dbReference>
<feature type="compositionally biased region" description="Basic and acidic residues" evidence="7">
    <location>
        <begin position="492"/>
        <end position="501"/>
    </location>
</feature>
<dbReference type="Gene3D" id="3.30.40.10">
    <property type="entry name" value="Zinc/RING finger domain, C3HC4 (zinc finger)"/>
    <property type="match status" value="2"/>
</dbReference>
<feature type="region of interest" description="Disordered" evidence="7">
    <location>
        <begin position="2177"/>
        <end position="2202"/>
    </location>
</feature>
<dbReference type="PROSITE" id="PS50016">
    <property type="entry name" value="ZF_PHD_2"/>
    <property type="match status" value="1"/>
</dbReference>
<feature type="region of interest" description="Disordered" evidence="7">
    <location>
        <begin position="2473"/>
        <end position="2544"/>
    </location>
</feature>
<feature type="compositionally biased region" description="Gly residues" evidence="7">
    <location>
        <begin position="1263"/>
        <end position="1275"/>
    </location>
</feature>
<feature type="compositionally biased region" description="Low complexity" evidence="7">
    <location>
        <begin position="344"/>
        <end position="357"/>
    </location>
</feature>
<feature type="region of interest" description="Disordered" evidence="7">
    <location>
        <begin position="1981"/>
        <end position="2015"/>
    </location>
</feature>
<dbReference type="GO" id="GO:0008270">
    <property type="term" value="F:zinc ion binding"/>
    <property type="evidence" value="ECO:0007669"/>
    <property type="project" value="UniProtKB-KW"/>
</dbReference>
<dbReference type="SUPFAM" id="SSF57903">
    <property type="entry name" value="FYVE/PHD zinc finger"/>
    <property type="match status" value="1"/>
</dbReference>
<feature type="compositionally biased region" description="Low complexity" evidence="7">
    <location>
        <begin position="1857"/>
        <end position="1933"/>
    </location>
</feature>
<dbReference type="Pfam" id="PF00176">
    <property type="entry name" value="SNF2-rel_dom"/>
    <property type="match status" value="1"/>
</dbReference>
<evidence type="ECO:0000256" key="1">
    <source>
        <dbReference type="ARBA" id="ARBA00008438"/>
    </source>
</evidence>
<evidence type="ECO:0000256" key="5">
    <source>
        <dbReference type="ARBA" id="ARBA00022833"/>
    </source>
</evidence>
<feature type="region of interest" description="Disordered" evidence="7">
    <location>
        <begin position="838"/>
        <end position="861"/>
    </location>
</feature>
<dbReference type="GO" id="GO:0016787">
    <property type="term" value="F:hydrolase activity"/>
    <property type="evidence" value="ECO:0007669"/>
    <property type="project" value="UniProtKB-KW"/>
</dbReference>
<dbReference type="InterPro" id="IPR013083">
    <property type="entry name" value="Znf_RING/FYVE/PHD"/>
</dbReference>
<dbReference type="InterPro" id="IPR011011">
    <property type="entry name" value="Znf_FYVE_PHD"/>
</dbReference>
<proteinExistence type="inferred from homology"/>
<dbReference type="PANTHER" id="PTHR45865">
    <property type="entry name" value="E3 UBIQUITIN-PROTEIN LIGASE SHPRH FAMILY MEMBER"/>
    <property type="match status" value="1"/>
</dbReference>
<dbReference type="SMART" id="SM00184">
    <property type="entry name" value="RING"/>
    <property type="match status" value="1"/>
</dbReference>
<dbReference type="InterPro" id="IPR038718">
    <property type="entry name" value="SNF2-like_sf"/>
</dbReference>
<feature type="compositionally biased region" description="Basic residues" evidence="7">
    <location>
        <begin position="695"/>
        <end position="704"/>
    </location>
</feature>
<dbReference type="OrthoDB" id="423559at2759"/>
<keyword evidence="5" id="KW-0862">Zinc</keyword>
<feature type="compositionally biased region" description="Low complexity" evidence="7">
    <location>
        <begin position="2477"/>
        <end position="2517"/>
    </location>
</feature>
<feature type="compositionally biased region" description="Gly residues" evidence="7">
    <location>
        <begin position="1186"/>
        <end position="1199"/>
    </location>
</feature>
<feature type="region of interest" description="Disordered" evidence="7">
    <location>
        <begin position="492"/>
        <end position="570"/>
    </location>
</feature>
<feature type="region of interest" description="Disordered" evidence="7">
    <location>
        <begin position="2428"/>
        <end position="2455"/>
    </location>
</feature>
<dbReference type="Gene3D" id="3.40.50.300">
    <property type="entry name" value="P-loop containing nucleotide triphosphate hydrolases"/>
    <property type="match status" value="1"/>
</dbReference>
<feature type="compositionally biased region" description="Low complexity" evidence="7">
    <location>
        <begin position="279"/>
        <end position="291"/>
    </location>
</feature>
<feature type="compositionally biased region" description="Gly residues" evidence="7">
    <location>
        <begin position="1161"/>
        <end position="1171"/>
    </location>
</feature>
<feature type="region of interest" description="Disordered" evidence="7">
    <location>
        <begin position="1249"/>
        <end position="1275"/>
    </location>
</feature>
<feature type="region of interest" description="Disordered" evidence="7">
    <location>
        <begin position="2067"/>
        <end position="2086"/>
    </location>
</feature>
<dbReference type="InterPro" id="IPR000330">
    <property type="entry name" value="SNF2_N"/>
</dbReference>
<feature type="region of interest" description="Disordered" evidence="7">
    <location>
        <begin position="1857"/>
        <end position="1946"/>
    </location>
</feature>
<reference evidence="9" key="1">
    <citation type="journal article" date="2020" name="bioRxiv">
        <title>Comparative genomics of Chlamydomonas.</title>
        <authorList>
            <person name="Craig R.J."/>
            <person name="Hasan A.R."/>
            <person name="Ness R.W."/>
            <person name="Keightley P.D."/>
        </authorList>
    </citation>
    <scope>NUCLEOTIDE SEQUENCE</scope>
    <source>
        <strain evidence="9">CCAP 11/70</strain>
    </source>
</reference>
<feature type="compositionally biased region" description="Low complexity" evidence="7">
    <location>
        <begin position="2314"/>
        <end position="2330"/>
    </location>
</feature>
<dbReference type="InterPro" id="IPR001841">
    <property type="entry name" value="Znf_RING"/>
</dbReference>
<dbReference type="Pfam" id="PF21325">
    <property type="entry name" value="SHPRH_helical-1st"/>
    <property type="match status" value="1"/>
</dbReference>
<dbReference type="InterPro" id="IPR014001">
    <property type="entry name" value="Helicase_ATP-bd"/>
</dbReference>
<keyword evidence="4" id="KW-0378">Hydrolase</keyword>
<dbReference type="Proteomes" id="UP000612055">
    <property type="component" value="Unassembled WGS sequence"/>
</dbReference>
<dbReference type="InterPro" id="IPR027417">
    <property type="entry name" value="P-loop_NTPase"/>
</dbReference>
<dbReference type="InterPro" id="IPR019787">
    <property type="entry name" value="Znf_PHD-finger"/>
</dbReference>
<evidence type="ECO:0000256" key="7">
    <source>
        <dbReference type="SAM" id="MobiDB-lite"/>
    </source>
</evidence>
<organism evidence="9 10">
    <name type="scientific">Edaphochlamys debaryana</name>
    <dbReference type="NCBI Taxonomy" id="47281"/>
    <lineage>
        <taxon>Eukaryota</taxon>
        <taxon>Viridiplantae</taxon>
        <taxon>Chlorophyta</taxon>
        <taxon>core chlorophytes</taxon>
        <taxon>Chlorophyceae</taxon>
        <taxon>CS clade</taxon>
        <taxon>Chlamydomonadales</taxon>
        <taxon>Chlamydomonadales incertae sedis</taxon>
        <taxon>Edaphochlamys</taxon>
    </lineage>
</organism>
<feature type="compositionally biased region" description="Gly residues" evidence="7">
    <location>
        <begin position="510"/>
        <end position="521"/>
    </location>
</feature>
<feature type="compositionally biased region" description="Low complexity" evidence="7">
    <location>
        <begin position="1175"/>
        <end position="1185"/>
    </location>
</feature>
<feature type="region of interest" description="Disordered" evidence="7">
    <location>
        <begin position="1141"/>
        <end position="1211"/>
    </location>
</feature>
<feature type="region of interest" description="Disordered" evidence="7">
    <location>
        <begin position="1013"/>
        <end position="1052"/>
    </location>
</feature>
<dbReference type="InterPro" id="IPR049730">
    <property type="entry name" value="SNF2/RAD54-like_C"/>
</dbReference>
<keyword evidence="10" id="KW-1185">Reference proteome</keyword>
<feature type="compositionally biased region" description="Low complexity" evidence="7">
    <location>
        <begin position="1150"/>
        <end position="1160"/>
    </location>
</feature>
<evidence type="ECO:0000259" key="8">
    <source>
        <dbReference type="PROSITE" id="PS50016"/>
    </source>
</evidence>
<feature type="compositionally biased region" description="Gly residues" evidence="7">
    <location>
        <begin position="2432"/>
        <end position="2453"/>
    </location>
</feature>
<feature type="compositionally biased region" description="Low complexity" evidence="7">
    <location>
        <begin position="249"/>
        <end position="258"/>
    </location>
</feature>
<keyword evidence="2" id="KW-0479">Metal-binding</keyword>
<evidence type="ECO:0000256" key="3">
    <source>
        <dbReference type="ARBA" id="ARBA00022771"/>
    </source>
</evidence>
<evidence type="ECO:0000256" key="2">
    <source>
        <dbReference type="ARBA" id="ARBA00022723"/>
    </source>
</evidence>
<feature type="compositionally biased region" description="Acidic residues" evidence="7">
    <location>
        <begin position="1691"/>
        <end position="1701"/>
    </location>
</feature>
<dbReference type="InterPro" id="IPR048686">
    <property type="entry name" value="SHPRH_helical_1st"/>
</dbReference>
<feature type="compositionally biased region" description="Low complexity" evidence="7">
    <location>
        <begin position="2185"/>
        <end position="2202"/>
    </location>
</feature>
<feature type="compositionally biased region" description="Gly residues" evidence="7">
    <location>
        <begin position="2073"/>
        <end position="2084"/>
    </location>
</feature>
<sequence length="2593" mass="261425">MGRRKAEPARRADAQQTVAAAGVPAEVANASTAVASIQLPEAQPLAKPLSVNVDDVVDLTVDVAERPAKRARKGAKKVADEDVGVEVQLVDEAEDLGSFAEFPCATMVDGSVLLRTSDSAGGRSLVAVCSASGEPAAVLAAPSEAAASGLVRLLQTSVLGLAAVRQDTPVQPPVGRLAPVAPALYAWDPGAPARPLPAQPGALADGGTGITAVQSDADPDLDPDGAESSDWRPAIYLRQSQPSTESANGSGRPDPTSGSGSGPGSGSGQGGAGPGPGSQHGAQQPQPQAQAQARWVLRLGLRTAAVERLAVAHPEDTQTRQWQGQLLEVLTWLLPHNLHPEEAAANAEGASEGPEGADLGGSGAGLGSPCKAGPASAALSQGMGSPRRSGPLASPRAGPLSTPARGNAGAGGPTSPRSPGATTTAAAAGGPGPSAAGTAAGAGTADGAQFDAGWLYGAVKPSGGEPQWRGDPAELRPRLRPYQRRAVEWMLARERPDRGPEAEGEAGAEAGAGGAPLAGKGGADEGAVAVAVKAEAEAPGQGRTKAEPEAGPWQLGPTRAGGKGAAPMDLDLDLDRPAMAEAGVKSEGEEDGEEAAPRPDPTAPLHPLWRRLHTIPGSALPCLYLNPYSGALATEPFPVPPPVLGGVLADEMGLGKTVELLALITANRFQPKPPPEPADDAEVEAEGAGGGKAGGGRRGKGGKGRQRDRVDCACGLQCDDMEDPEVEEYGGLWIQCDACAAWMHGSCVGVKRAPRGAWVCTRCLRAKAAAEFSAPCGATLIVVPPAILQQWYDEIRRHVHPGALRVVVYGGQTQPGAGSSAGLIAGAFAGGGVVAGGGRRGGGGGGGRRGRGRGGSDSDDDVAGSMVVSAAHLAAADVVLTTYDVLKRDLARQPDPQSPGQDRSLRRGKRYEVVPTPLTRLRWWRVVLDEAQMVESSTAKAAEMALKLDTVHRWCVTGTPISRGLEDVFGLMAFLGAAPWAERRWWNRCLQRPVEAGRREGRSLLLRLLRPGYRHRAPPPSQDGEFRSGSGLFEGSGSGSGGSGSGSGGRYGPGLMWRSAKRDVEAELGLPPQSTCVCRLRLNAVELHFYNRQHQDCAAKARSVLPPHVVAAMESGRLHEAAAADAAEAVAAAEVAEAAAEAEAEEAKEAAAAAAAEAMEQGGGGHGGGMEGDAKGPPGAEAVGAQDGGEAAGGDAAGPGPGPGPGPSSSLAELHAIHRRRWEQQRDAEAAAAAAAAATATTATAAAAAAAATTPEADADGPDGAGEANGDGDGAAAGGMDRAAVLAAEVAAGVAALARDAKRRRLFREPLAAALGRPLAPHEARKLLGPLLKLRQACCHPQVGAGGIRALNLTGAGAGAGAGGHPAHHHGGAGGGGGGRDGPMTMAEILGLLVTRAKIEAEEAQRQLIASLNGLAALFVIQGSPVEAVQTYRKAVQTMEDNKPDIDTDPLQRLHTLHNLAAALGPAAAACPALPRTLRDGCLAADAAAIRARYLEQRRGKLVAEEGGYLQLVSASSPFHGAAGWYLVAIDLLCSEGHGAAAAEHIREKLLEGDTYRQKTEVNASSLAHRFSSLLGLKVLLNDSLDAIEAHRREALGLLERLGGRAKRESPEAEFVEQAGQCGRCRSGPSRSLVCEHCRLDEKLIQWEVRLFALYSRALTAGATVTAEEAARRAQAALVRWAGRGGLNEEQGADEEEEEDEFGGRRGANVATAATSWRQSEAEMVLRLLLSQLRHHLRQRAASDARLAEVLAEGKAHVERLEAQRRLLVAARSVSLAQRNLLYAHDELGMATARMRLALPGEPIAPHECNLKLHPEAVPQKSVELTHDRIGAEADLGRTLGTLRYLRKLQSIQVHQAQRQAQRQQQAQHAQHAQEAQHAQQDGQHEGQQAQQGPQGQVATATIDPPPDDAAAGSSGAGPSSAPAAPTAAAASPPANPPATPPAAAPAEMEVEMCPICHDPIDIFGDGAAAGAAGVGVGGAGAAGAGAGGAGAAAAGAGGSGPPPSSHPPGSSVILPCGHQMHPACSEALIAKTVPPHAPYSHQRITCPTCRARVHIADIAYIDAGREPASGPAEGGPGAGGAGEDGGRWAGEAAVVVRGSYGTKLEAVVRRVKFVLGQDPAAKVLVFSGWADLLDLVGAALGANGVPHALARGRGGMAAALAAFKDHPGEVDVVEGLEDDPGVPPAAEAGAGAEGAAPGRDPAATETLLAHTWEGAAPGELPAAAAAGAGATEIAGAQPPGADPAATATDPGGGAAPATPPRGGAAKGSTPPPPGPEAAPDAATTATPAAVNTGAYGGGTGAYGGGGGTGAYGETPGSAGATPAGRTPGAGRRGALRGAARAPHVKPRVLLLQLRQGGAGLNLTEAQHVVMVEPQLDPALEAQAVGRVHRIGQTRPTHVHRFVVAHTVEEQVHKLASNRARGMDLAAAVPAGRGGGGGHHRGGGGGAHGGGDGSESLTVRDVAMLLDNRWGATDSRAQQAQQAQHAQQTQQALAEQAQHEQGPAWASGQAPGQVQGQAGSGEGEGREGGGVAPGPSGRGGAGAGVGVGEGTAGVRGAAAAAAAARAGGGGGGSRALGAGCGGGDAEVVDLSGA</sequence>
<feature type="region of interest" description="Disordered" evidence="7">
    <location>
        <begin position="2314"/>
        <end position="2342"/>
    </location>
</feature>
<feature type="compositionally biased region" description="Gly residues" evidence="7">
    <location>
        <begin position="2518"/>
        <end position="2544"/>
    </location>
</feature>
<evidence type="ECO:0000313" key="9">
    <source>
        <dbReference type="EMBL" id="KAG2482055.1"/>
    </source>
</evidence>
<comment type="similarity">
    <text evidence="1">Belongs to the SNF2/RAD54 helicase family. RAD16 subfamily.</text>
</comment>
<evidence type="ECO:0000313" key="10">
    <source>
        <dbReference type="Proteomes" id="UP000612055"/>
    </source>
</evidence>
<feature type="region of interest" description="Disordered" evidence="7">
    <location>
        <begin position="2564"/>
        <end position="2583"/>
    </location>
</feature>
<feature type="compositionally biased region" description="Low complexity" evidence="7">
    <location>
        <begin position="2234"/>
        <end position="2250"/>
    </location>
</feature>
<feature type="domain" description="PHD-type" evidence="8">
    <location>
        <begin position="711"/>
        <end position="766"/>
    </location>
</feature>
<evidence type="ECO:0000256" key="6">
    <source>
        <dbReference type="PROSITE-ProRule" id="PRU00146"/>
    </source>
</evidence>
<dbReference type="SUPFAM" id="SSF52540">
    <property type="entry name" value="P-loop containing nucleoside triphosphate hydrolases"/>
    <property type="match status" value="2"/>
</dbReference>
<dbReference type="InterPro" id="IPR001965">
    <property type="entry name" value="Znf_PHD"/>
</dbReference>
<dbReference type="PANTHER" id="PTHR45865:SF1">
    <property type="entry name" value="E3 UBIQUITIN-PROTEIN LIGASE SHPRH"/>
    <property type="match status" value="1"/>
</dbReference>
<dbReference type="Gene3D" id="3.40.50.10810">
    <property type="entry name" value="Tandem AAA-ATPase domain"/>
    <property type="match status" value="1"/>
</dbReference>
<feature type="region of interest" description="Disordered" evidence="7">
    <location>
        <begin position="2234"/>
        <end position="2285"/>
    </location>
</feature>
<feature type="region of interest" description="Disordered" evidence="7">
    <location>
        <begin position="583"/>
        <end position="605"/>
    </location>
</feature>
<feature type="compositionally biased region" description="Gly residues" evidence="7">
    <location>
        <begin position="1981"/>
        <end position="2000"/>
    </location>
</feature>
<name>A0A835XEX9_9CHLO</name>
<feature type="region of interest" description="Disordered" evidence="7">
    <location>
        <begin position="890"/>
        <end position="909"/>
    </location>
</feature>
<feature type="compositionally biased region" description="Pro residues" evidence="7">
    <location>
        <begin position="1934"/>
        <end position="1944"/>
    </location>
</feature>
<dbReference type="SMART" id="SM00249">
    <property type="entry name" value="PHD"/>
    <property type="match status" value="1"/>
</dbReference>
<feature type="compositionally biased region" description="Gly residues" evidence="7">
    <location>
        <begin position="259"/>
        <end position="278"/>
    </location>
</feature>
<dbReference type="InterPro" id="IPR001650">
    <property type="entry name" value="Helicase_C-like"/>
</dbReference>
<feature type="compositionally biased region" description="Polar residues" evidence="7">
    <location>
        <begin position="238"/>
        <end position="248"/>
    </location>
</feature>
<evidence type="ECO:0000256" key="4">
    <source>
        <dbReference type="ARBA" id="ARBA00022801"/>
    </source>
</evidence>
<comment type="caution">
    <text evidence="9">The sequence shown here is derived from an EMBL/GenBank/DDBJ whole genome shotgun (WGS) entry which is preliminary data.</text>
</comment>
<dbReference type="GO" id="GO:0005524">
    <property type="term" value="F:ATP binding"/>
    <property type="evidence" value="ECO:0007669"/>
    <property type="project" value="InterPro"/>
</dbReference>
<feature type="compositionally biased region" description="Low complexity" evidence="7">
    <location>
        <begin position="413"/>
        <end position="448"/>
    </location>
</feature>
<dbReference type="EMBL" id="JAEHOE010000275">
    <property type="protein sequence ID" value="KAG2482055.1"/>
    <property type="molecule type" value="Genomic_DNA"/>
</dbReference>